<dbReference type="Pfam" id="PF11976">
    <property type="entry name" value="Rad60-SLD"/>
    <property type="match status" value="1"/>
</dbReference>
<dbReference type="CDD" id="cd01763">
    <property type="entry name" value="Ubl_SUMO_like"/>
    <property type="match status" value="1"/>
</dbReference>
<dbReference type="InterPro" id="IPR029071">
    <property type="entry name" value="Ubiquitin-like_domsf"/>
</dbReference>
<reference evidence="2" key="1">
    <citation type="submission" date="2022-07" db="EMBL/GenBank/DDBJ databases">
        <authorList>
            <person name="Macas J."/>
            <person name="Novak P."/>
            <person name="Neumann P."/>
        </authorList>
    </citation>
    <scope>NUCLEOTIDE SEQUENCE</scope>
</reference>
<dbReference type="Proteomes" id="UP001152523">
    <property type="component" value="Unassembled WGS sequence"/>
</dbReference>
<dbReference type="AlphaFoldDB" id="A0AAV0DMP9"/>
<dbReference type="InterPro" id="IPR022617">
    <property type="entry name" value="Rad60/SUMO-like_dom"/>
</dbReference>
<protein>
    <recommendedName>
        <fullName evidence="1">Rad60/SUMO-like domain-containing protein</fullName>
    </recommendedName>
</protein>
<evidence type="ECO:0000259" key="1">
    <source>
        <dbReference type="Pfam" id="PF11976"/>
    </source>
</evidence>
<feature type="domain" description="Rad60/SUMO-like" evidence="1">
    <location>
        <begin position="15"/>
        <end position="83"/>
    </location>
</feature>
<evidence type="ECO:0000313" key="2">
    <source>
        <dbReference type="EMBL" id="CAH9102792.1"/>
    </source>
</evidence>
<keyword evidence="4" id="KW-1185">Reference proteome</keyword>
<dbReference type="EMBL" id="CAMAPF010001085">
    <property type="protein sequence ID" value="CAH9145795.1"/>
    <property type="molecule type" value="Genomic_DNA"/>
</dbReference>
<gene>
    <name evidence="2" type="ORF">CEPIT_LOCUS16121</name>
    <name evidence="3" type="ORF">CEPIT_LOCUS42496</name>
</gene>
<accession>A0AAV0DMP9</accession>
<sequence length="101" mass="11572">MSSSTAAVKTESGYITIKIQMQHQRDQLFTIRRDEAFEAAFIGYCTLEGVDFKATRFTHEGRRVQPQDTPDMLQLEEEDVIDAFNECLGGARFHPFFCLDC</sequence>
<comment type="caution">
    <text evidence="2">The sequence shown here is derived from an EMBL/GenBank/DDBJ whole genome shotgun (WGS) entry which is preliminary data.</text>
</comment>
<dbReference type="EMBL" id="CAMAPF010000117">
    <property type="protein sequence ID" value="CAH9102792.1"/>
    <property type="molecule type" value="Genomic_DNA"/>
</dbReference>
<dbReference type="Gene3D" id="3.10.20.90">
    <property type="entry name" value="Phosphatidylinositol 3-kinase Catalytic Subunit, Chain A, domain 1"/>
    <property type="match status" value="1"/>
</dbReference>
<evidence type="ECO:0000313" key="4">
    <source>
        <dbReference type="Proteomes" id="UP001152523"/>
    </source>
</evidence>
<evidence type="ECO:0000313" key="3">
    <source>
        <dbReference type="EMBL" id="CAH9145795.1"/>
    </source>
</evidence>
<name>A0AAV0DMP9_9ASTE</name>
<organism evidence="2 4">
    <name type="scientific">Cuscuta epithymum</name>
    <dbReference type="NCBI Taxonomy" id="186058"/>
    <lineage>
        <taxon>Eukaryota</taxon>
        <taxon>Viridiplantae</taxon>
        <taxon>Streptophyta</taxon>
        <taxon>Embryophyta</taxon>
        <taxon>Tracheophyta</taxon>
        <taxon>Spermatophyta</taxon>
        <taxon>Magnoliopsida</taxon>
        <taxon>eudicotyledons</taxon>
        <taxon>Gunneridae</taxon>
        <taxon>Pentapetalae</taxon>
        <taxon>asterids</taxon>
        <taxon>lamiids</taxon>
        <taxon>Solanales</taxon>
        <taxon>Convolvulaceae</taxon>
        <taxon>Cuscuteae</taxon>
        <taxon>Cuscuta</taxon>
        <taxon>Cuscuta subgen. Cuscuta</taxon>
    </lineage>
</organism>
<dbReference type="PANTHER" id="PTHR10562">
    <property type="entry name" value="SMALL UBIQUITIN-RELATED MODIFIER"/>
    <property type="match status" value="1"/>
</dbReference>
<proteinExistence type="predicted"/>
<dbReference type="SUPFAM" id="SSF54236">
    <property type="entry name" value="Ubiquitin-like"/>
    <property type="match status" value="1"/>
</dbReference>